<protein>
    <submittedName>
        <fullName evidence="1">Uncharacterized protein</fullName>
    </submittedName>
</protein>
<reference evidence="1 2" key="1">
    <citation type="journal article" date="2016" name="Mol. Biol. Evol.">
        <title>Comparative Genomics of Early-Diverging Mushroom-Forming Fungi Provides Insights into the Origins of Lignocellulose Decay Capabilities.</title>
        <authorList>
            <person name="Nagy L.G."/>
            <person name="Riley R."/>
            <person name="Tritt A."/>
            <person name="Adam C."/>
            <person name="Daum C."/>
            <person name="Floudas D."/>
            <person name="Sun H."/>
            <person name="Yadav J.S."/>
            <person name="Pangilinan J."/>
            <person name="Larsson K.H."/>
            <person name="Matsuura K."/>
            <person name="Barry K."/>
            <person name="Labutti K."/>
            <person name="Kuo R."/>
            <person name="Ohm R.A."/>
            <person name="Bhattacharya S.S."/>
            <person name="Shirouzu T."/>
            <person name="Yoshinaga Y."/>
            <person name="Martin F.M."/>
            <person name="Grigoriev I.V."/>
            <person name="Hibbett D.S."/>
        </authorList>
    </citation>
    <scope>NUCLEOTIDE SEQUENCE [LARGE SCALE GENOMIC DNA]</scope>
    <source>
        <strain evidence="1 2">93-53</strain>
    </source>
</reference>
<dbReference type="GeneID" id="63829493"/>
<accession>A0A165EJ03</accession>
<evidence type="ECO:0000313" key="2">
    <source>
        <dbReference type="Proteomes" id="UP000076871"/>
    </source>
</evidence>
<name>A0A165EJ03_9APHY</name>
<organism evidence="1 2">
    <name type="scientific">Laetiporus sulphureus 93-53</name>
    <dbReference type="NCBI Taxonomy" id="1314785"/>
    <lineage>
        <taxon>Eukaryota</taxon>
        <taxon>Fungi</taxon>
        <taxon>Dikarya</taxon>
        <taxon>Basidiomycota</taxon>
        <taxon>Agaricomycotina</taxon>
        <taxon>Agaricomycetes</taxon>
        <taxon>Polyporales</taxon>
        <taxon>Laetiporus</taxon>
    </lineage>
</organism>
<dbReference type="AlphaFoldDB" id="A0A165EJ03"/>
<dbReference type="Proteomes" id="UP000076871">
    <property type="component" value="Unassembled WGS sequence"/>
</dbReference>
<evidence type="ECO:0000313" key="1">
    <source>
        <dbReference type="EMBL" id="KZT07150.1"/>
    </source>
</evidence>
<gene>
    <name evidence="1" type="ORF">LAESUDRAFT_758584</name>
</gene>
<keyword evidence="2" id="KW-1185">Reference proteome</keyword>
<dbReference type="InParanoid" id="A0A165EJ03"/>
<dbReference type="EMBL" id="KV427620">
    <property type="protein sequence ID" value="KZT07150.1"/>
    <property type="molecule type" value="Genomic_DNA"/>
</dbReference>
<dbReference type="RefSeq" id="XP_040764890.1">
    <property type="nucleotide sequence ID" value="XM_040912465.1"/>
</dbReference>
<sequence>MTLYWDLDEWANSEQVWVGIFNIWIGFLARSTDGTIRFVDMVDHDWVLISHGFAQIVAWNVPKEDKTFQFQFEDTADYRDFLELSTQGHRRVYLIRDHIDGKIAEASRLAELLGPCVTAISSSSRVDASAMTTT</sequence>
<proteinExistence type="predicted"/>